<proteinExistence type="predicted"/>
<gene>
    <name evidence="2" type="ORF">JBJ86_15485</name>
</gene>
<protein>
    <submittedName>
        <fullName evidence="2">CGNR zinc finger domain-containing protein</fullName>
    </submittedName>
</protein>
<dbReference type="InterPro" id="IPR021005">
    <property type="entry name" value="Znf_CGNR"/>
</dbReference>
<organism evidence="2 3">
    <name type="scientific">Legionella pneumophila</name>
    <dbReference type="NCBI Taxonomy" id="446"/>
    <lineage>
        <taxon>Bacteria</taxon>
        <taxon>Pseudomonadati</taxon>
        <taxon>Pseudomonadota</taxon>
        <taxon>Gammaproteobacteria</taxon>
        <taxon>Legionellales</taxon>
        <taxon>Legionellaceae</taxon>
        <taxon>Legionella</taxon>
    </lineage>
</organism>
<name>A0AAN5PMF8_LEGPN</name>
<dbReference type="Proteomes" id="UP000866496">
    <property type="component" value="Unassembled WGS sequence"/>
</dbReference>
<sequence>MEEYYDNGVSDNLLIKLNEILVNVNIQCLFENIENRLVAVHVAYMPYNPPPLAFGAYMFSNVTSLCGLEGLKRCKSNDCLKFFIGRRNAKWCSNSCGSKYRVNKLRKNKRAVY</sequence>
<accession>A0AAN5PMF8</accession>
<dbReference type="AlphaFoldDB" id="A0AAN5PMF8"/>
<reference evidence="2" key="2">
    <citation type="submission" date="2019-10" db="EMBL/GenBank/DDBJ databases">
        <authorList>
            <consortium name="NCBI Pathogen Detection Project"/>
        </authorList>
    </citation>
    <scope>NUCLEOTIDE SEQUENCE</scope>
    <source>
        <strain evidence="2">AZ00058701</strain>
    </source>
</reference>
<evidence type="ECO:0000259" key="1">
    <source>
        <dbReference type="Pfam" id="PF11706"/>
    </source>
</evidence>
<evidence type="ECO:0000313" key="3">
    <source>
        <dbReference type="Proteomes" id="UP000866496"/>
    </source>
</evidence>
<evidence type="ECO:0000313" key="2">
    <source>
        <dbReference type="EMBL" id="HAU1881641.1"/>
    </source>
</evidence>
<dbReference type="Pfam" id="PF11706">
    <property type="entry name" value="zf-CGNR"/>
    <property type="match status" value="1"/>
</dbReference>
<dbReference type="SUPFAM" id="SSF160904">
    <property type="entry name" value="Jann2411-like"/>
    <property type="match status" value="1"/>
</dbReference>
<feature type="domain" description="Zinc finger CGNR" evidence="1">
    <location>
        <begin position="71"/>
        <end position="107"/>
    </location>
</feature>
<dbReference type="InterPro" id="IPR023286">
    <property type="entry name" value="ABATE_dom_sf"/>
</dbReference>
<comment type="caution">
    <text evidence="2">The sequence shown here is derived from an EMBL/GenBank/DDBJ whole genome shotgun (WGS) entry which is preliminary data.</text>
</comment>
<dbReference type="Gene3D" id="1.10.3300.10">
    <property type="entry name" value="Jann2411-like domain"/>
    <property type="match status" value="1"/>
</dbReference>
<dbReference type="EMBL" id="DACWHX010000032">
    <property type="protein sequence ID" value="HAU1881641.1"/>
    <property type="molecule type" value="Genomic_DNA"/>
</dbReference>
<reference evidence="2" key="1">
    <citation type="journal article" date="2018" name="Genome Biol.">
        <title>SKESA: strategic k-mer extension for scrupulous assemblies.</title>
        <authorList>
            <person name="Souvorov A."/>
            <person name="Agarwala R."/>
            <person name="Lipman D.J."/>
        </authorList>
    </citation>
    <scope>NUCLEOTIDE SEQUENCE</scope>
    <source>
        <strain evidence="2">AZ00058701</strain>
    </source>
</reference>